<dbReference type="AlphaFoldDB" id="A0A5N5WDB4"/>
<proteinExistence type="predicted"/>
<reference evidence="2 3" key="1">
    <citation type="journal article" date="2019" name="Microb. Cell Fact.">
        <title>Exploring novel herbicidin analogues by transcriptional regulator overexpression and MS/MS molecular networking.</title>
        <authorList>
            <person name="Shi Y."/>
            <person name="Gu R."/>
            <person name="Li Y."/>
            <person name="Wang X."/>
            <person name="Ren W."/>
            <person name="Li X."/>
            <person name="Wang L."/>
            <person name="Xie Y."/>
            <person name="Hong B."/>
        </authorList>
    </citation>
    <scope>NUCLEOTIDE SEQUENCE [LARGE SCALE GENOMIC DNA]</scope>
    <source>
        <strain evidence="2 3">US-43</strain>
    </source>
</reference>
<evidence type="ECO:0000313" key="2">
    <source>
        <dbReference type="EMBL" id="KAB7850164.1"/>
    </source>
</evidence>
<feature type="region of interest" description="Disordered" evidence="1">
    <location>
        <begin position="53"/>
        <end position="75"/>
    </location>
</feature>
<comment type="caution">
    <text evidence="2">The sequence shown here is derived from an EMBL/GenBank/DDBJ whole genome shotgun (WGS) entry which is preliminary data.</text>
</comment>
<organism evidence="2 3">
    <name type="scientific">Streptomyces mobaraensis</name>
    <name type="common">Streptoverticillium mobaraense</name>
    <dbReference type="NCBI Taxonomy" id="35621"/>
    <lineage>
        <taxon>Bacteria</taxon>
        <taxon>Bacillati</taxon>
        <taxon>Actinomycetota</taxon>
        <taxon>Actinomycetes</taxon>
        <taxon>Kitasatosporales</taxon>
        <taxon>Streptomycetaceae</taxon>
        <taxon>Streptomyces</taxon>
    </lineage>
</organism>
<dbReference type="Proteomes" id="UP000327000">
    <property type="component" value="Unassembled WGS sequence"/>
</dbReference>
<evidence type="ECO:0000313" key="3">
    <source>
        <dbReference type="Proteomes" id="UP000327000"/>
    </source>
</evidence>
<dbReference type="OrthoDB" id="3395587at2"/>
<gene>
    <name evidence="2" type="ORF">FRZ00_06085</name>
</gene>
<feature type="compositionally biased region" description="Basic and acidic residues" evidence="1">
    <location>
        <begin position="58"/>
        <end position="67"/>
    </location>
</feature>
<protein>
    <submittedName>
        <fullName evidence="2">DUF2746 domain-containing protein</fullName>
    </submittedName>
</protein>
<keyword evidence="3" id="KW-1185">Reference proteome</keyword>
<accession>A0A5N5WDB4</accession>
<dbReference type="EMBL" id="VOKX01000009">
    <property type="protein sequence ID" value="KAB7850164.1"/>
    <property type="molecule type" value="Genomic_DNA"/>
</dbReference>
<sequence>MNGPTREQLLAVIDQAAARGRLTEPEAVLIRVGIDQLTADLAALRRQVGGLQTALHTARRERDEARRSHQVKGIS</sequence>
<evidence type="ECO:0000256" key="1">
    <source>
        <dbReference type="SAM" id="MobiDB-lite"/>
    </source>
</evidence>
<name>A0A5N5WDB4_STRMB</name>
<dbReference type="RefSeq" id="WP_152262703.1">
    <property type="nucleotide sequence ID" value="NZ_VOKX01000009.1"/>
</dbReference>